<dbReference type="HOGENOM" id="CLU_850222_0_0_1"/>
<organism evidence="2 3">
    <name type="scientific">Pestalotiopsis fici (strain W106-1 / CGMCC3.15140)</name>
    <dbReference type="NCBI Taxonomy" id="1229662"/>
    <lineage>
        <taxon>Eukaryota</taxon>
        <taxon>Fungi</taxon>
        <taxon>Dikarya</taxon>
        <taxon>Ascomycota</taxon>
        <taxon>Pezizomycotina</taxon>
        <taxon>Sordariomycetes</taxon>
        <taxon>Xylariomycetidae</taxon>
        <taxon>Amphisphaeriales</taxon>
        <taxon>Sporocadaceae</taxon>
        <taxon>Pestalotiopsis</taxon>
    </lineage>
</organism>
<evidence type="ECO:0000313" key="2">
    <source>
        <dbReference type="EMBL" id="ETS81756.1"/>
    </source>
</evidence>
<feature type="region of interest" description="Disordered" evidence="1">
    <location>
        <begin position="299"/>
        <end position="327"/>
    </location>
</feature>
<dbReference type="Proteomes" id="UP000030651">
    <property type="component" value="Unassembled WGS sequence"/>
</dbReference>
<keyword evidence="3" id="KW-1185">Reference proteome</keyword>
<evidence type="ECO:0000256" key="1">
    <source>
        <dbReference type="SAM" id="MobiDB-lite"/>
    </source>
</evidence>
<dbReference type="AlphaFoldDB" id="W3X9D1"/>
<protein>
    <submittedName>
        <fullName evidence="2">Uncharacterized protein</fullName>
    </submittedName>
</protein>
<proteinExistence type="predicted"/>
<dbReference type="RefSeq" id="XP_007833530.1">
    <property type="nucleotide sequence ID" value="XM_007835339.1"/>
</dbReference>
<dbReference type="InParanoid" id="W3X9D1"/>
<name>W3X9D1_PESFW</name>
<accession>W3X9D1</accession>
<dbReference type="OrthoDB" id="674604at2759"/>
<gene>
    <name evidence="2" type="ORF">PFICI_06758</name>
</gene>
<feature type="compositionally biased region" description="Basic and acidic residues" evidence="1">
    <location>
        <begin position="299"/>
        <end position="311"/>
    </location>
</feature>
<dbReference type="GeneID" id="19271771"/>
<evidence type="ECO:0000313" key="3">
    <source>
        <dbReference type="Proteomes" id="UP000030651"/>
    </source>
</evidence>
<dbReference type="EMBL" id="KI912112">
    <property type="protein sequence ID" value="ETS81756.1"/>
    <property type="molecule type" value="Genomic_DNA"/>
</dbReference>
<reference evidence="3" key="1">
    <citation type="journal article" date="2015" name="BMC Genomics">
        <title>Genomic and transcriptomic analysis of the endophytic fungus Pestalotiopsis fici reveals its lifestyle and high potential for synthesis of natural products.</title>
        <authorList>
            <person name="Wang X."/>
            <person name="Zhang X."/>
            <person name="Liu L."/>
            <person name="Xiang M."/>
            <person name="Wang W."/>
            <person name="Sun X."/>
            <person name="Che Y."/>
            <person name="Guo L."/>
            <person name="Liu G."/>
            <person name="Guo L."/>
            <person name="Wang C."/>
            <person name="Yin W.B."/>
            <person name="Stadler M."/>
            <person name="Zhang X."/>
            <person name="Liu X."/>
        </authorList>
    </citation>
    <scope>NUCLEOTIDE SEQUENCE [LARGE SCALE GENOMIC DNA]</scope>
    <source>
        <strain evidence="3">W106-1 / CGMCC3.15140</strain>
    </source>
</reference>
<sequence>MLADSPDQFENSPEMKSMEVEGHFSITNKGVLLDASTLRIVPKDKQASESALVLLIGFIDDMDHIKCYGVCLQKIGSANYARFRTQDLASFKEDKSSYKLKPVPRHQGYITISPQDAVLAFDRSHRKAINVPEKFSSKSSSTIWSIKVLDRVPERIWDYQNGLFFRVAYGHRDVVRAAYMVLSLLDQQVRFAVLFHQYGGKDKVVILDDKNDKWSTIKPIFGPNQRFDSVKWDDLMIDLAVQSEYLDVVAQGRSYRVSASLDNVEGKLQMTRLKLDVAPDAYHQIERLEQRLRDLENRLEGVKEKRDRASDDAGVDEGASKKHKSVR</sequence>
<dbReference type="KEGG" id="pfy:PFICI_06758"/>